<feature type="domain" description="RNA polymerase sigma-70 region 4" evidence="1">
    <location>
        <begin position="102"/>
        <end position="144"/>
    </location>
</feature>
<protein>
    <recommendedName>
        <fullName evidence="1">RNA polymerase sigma-70 region 4 domain-containing protein</fullName>
    </recommendedName>
</protein>
<dbReference type="Pfam" id="PF04545">
    <property type="entry name" value="Sigma70_r4"/>
    <property type="match status" value="1"/>
</dbReference>
<evidence type="ECO:0000259" key="1">
    <source>
        <dbReference type="Pfam" id="PF04545"/>
    </source>
</evidence>
<accession>A0A124HNZ6</accession>
<dbReference type="GO" id="GO:0003700">
    <property type="term" value="F:DNA-binding transcription factor activity"/>
    <property type="evidence" value="ECO:0007669"/>
    <property type="project" value="InterPro"/>
</dbReference>
<dbReference type="RefSeq" id="WP_059262904.1">
    <property type="nucleotide sequence ID" value="NZ_KQ948354.1"/>
</dbReference>
<proteinExistence type="predicted"/>
<dbReference type="EMBL" id="LMWP01000009">
    <property type="protein sequence ID" value="KUN30702.1"/>
    <property type="molecule type" value="Genomic_DNA"/>
</dbReference>
<dbReference type="GO" id="GO:0006352">
    <property type="term" value="P:DNA-templated transcription initiation"/>
    <property type="evidence" value="ECO:0007669"/>
    <property type="project" value="InterPro"/>
</dbReference>
<sequence length="167" mass="18522">MGDRQLARDARRAREFEAFVAGAAGRLLHAAMLLTAEAPDANPRARRLLTLALAHTYARWDRLRGEDPYDCARQYLATRFARTTWHRYGAFGRARPDPRSPLAALTPRERLVLVLRFYEGVAEEQTAALLGLPTERVHALCDRATADVLHPARPAARRAANTGAAPS</sequence>
<dbReference type="SUPFAM" id="SSF88659">
    <property type="entry name" value="Sigma3 and sigma4 domains of RNA polymerase sigma factors"/>
    <property type="match status" value="1"/>
</dbReference>
<keyword evidence="3" id="KW-1185">Reference proteome</keyword>
<dbReference type="Proteomes" id="UP000053398">
    <property type="component" value="Unassembled WGS sequence"/>
</dbReference>
<dbReference type="InterPro" id="IPR013324">
    <property type="entry name" value="RNA_pol_sigma_r3/r4-like"/>
</dbReference>
<comment type="caution">
    <text evidence="2">The sequence shown here is derived from an EMBL/GenBank/DDBJ whole genome shotgun (WGS) entry which is preliminary data.</text>
</comment>
<reference evidence="2 3" key="1">
    <citation type="submission" date="2015-10" db="EMBL/GenBank/DDBJ databases">
        <title>Draft genome sequence of Streptomyces corchorusii DSM 40340, type strain for the species Streptomyces corchorusii.</title>
        <authorList>
            <person name="Ruckert C."/>
            <person name="Winkler A."/>
            <person name="Kalinowski J."/>
            <person name="Kampfer P."/>
            <person name="Glaeser S."/>
        </authorList>
    </citation>
    <scope>NUCLEOTIDE SEQUENCE [LARGE SCALE GENOMIC DNA]</scope>
    <source>
        <strain evidence="2 3">DSM 40340</strain>
    </source>
</reference>
<dbReference type="AlphaFoldDB" id="A0A124HNZ6"/>
<evidence type="ECO:0000313" key="3">
    <source>
        <dbReference type="Proteomes" id="UP000053398"/>
    </source>
</evidence>
<name>A0A124HNZ6_STRCK</name>
<organism evidence="2 3">
    <name type="scientific">Streptomyces corchorusii</name>
    <name type="common">Streptomyces chibaensis</name>
    <dbReference type="NCBI Taxonomy" id="1903"/>
    <lineage>
        <taxon>Bacteria</taxon>
        <taxon>Bacillati</taxon>
        <taxon>Actinomycetota</taxon>
        <taxon>Actinomycetes</taxon>
        <taxon>Kitasatosporales</taxon>
        <taxon>Streptomycetaceae</taxon>
        <taxon>Streptomyces</taxon>
    </lineage>
</organism>
<dbReference type="Gene3D" id="1.10.10.10">
    <property type="entry name" value="Winged helix-like DNA-binding domain superfamily/Winged helix DNA-binding domain"/>
    <property type="match status" value="1"/>
</dbReference>
<gene>
    <name evidence="2" type="ORF">AQJ11_10815</name>
</gene>
<dbReference type="InterPro" id="IPR036388">
    <property type="entry name" value="WH-like_DNA-bd_sf"/>
</dbReference>
<dbReference type="InterPro" id="IPR007630">
    <property type="entry name" value="RNA_pol_sigma70_r4"/>
</dbReference>
<evidence type="ECO:0000313" key="2">
    <source>
        <dbReference type="EMBL" id="KUN30702.1"/>
    </source>
</evidence>